<name>A0ABQ1ZJ28_9BACL</name>
<comment type="caution">
    <text evidence="2">The sequence shown here is derived from an EMBL/GenBank/DDBJ whole genome shotgun (WGS) entry which is preliminary data.</text>
</comment>
<dbReference type="PROSITE" id="PS51186">
    <property type="entry name" value="GNAT"/>
    <property type="match status" value="1"/>
</dbReference>
<dbReference type="EMBL" id="BMDD01000001">
    <property type="protein sequence ID" value="GGH68587.1"/>
    <property type="molecule type" value="Genomic_DNA"/>
</dbReference>
<dbReference type="CDD" id="cd04301">
    <property type="entry name" value="NAT_SF"/>
    <property type="match status" value="1"/>
</dbReference>
<reference evidence="3" key="1">
    <citation type="journal article" date="2019" name="Int. J. Syst. Evol. Microbiol.">
        <title>The Global Catalogue of Microorganisms (GCM) 10K type strain sequencing project: providing services to taxonomists for standard genome sequencing and annotation.</title>
        <authorList>
            <consortium name="The Broad Institute Genomics Platform"/>
            <consortium name="The Broad Institute Genome Sequencing Center for Infectious Disease"/>
            <person name="Wu L."/>
            <person name="Ma J."/>
        </authorList>
    </citation>
    <scope>NUCLEOTIDE SEQUENCE [LARGE SCALE GENOMIC DNA]</scope>
    <source>
        <strain evidence="3">CCM 8702</strain>
    </source>
</reference>
<evidence type="ECO:0000313" key="2">
    <source>
        <dbReference type="EMBL" id="GGH68587.1"/>
    </source>
</evidence>
<evidence type="ECO:0000259" key="1">
    <source>
        <dbReference type="PROSITE" id="PS51186"/>
    </source>
</evidence>
<dbReference type="RefSeq" id="WP_172237987.1">
    <property type="nucleotide sequence ID" value="NZ_BMDD01000001.1"/>
</dbReference>
<dbReference type="Pfam" id="PF00583">
    <property type="entry name" value="Acetyltransf_1"/>
    <property type="match status" value="1"/>
</dbReference>
<keyword evidence="3" id="KW-1185">Reference proteome</keyword>
<dbReference type="Proteomes" id="UP000605427">
    <property type="component" value="Unassembled WGS sequence"/>
</dbReference>
<dbReference type="InterPro" id="IPR000182">
    <property type="entry name" value="GNAT_dom"/>
</dbReference>
<dbReference type="InterPro" id="IPR016181">
    <property type="entry name" value="Acyl_CoA_acyltransferase"/>
</dbReference>
<protein>
    <submittedName>
        <fullName evidence="2">N-acetyltransferase</fullName>
    </submittedName>
</protein>
<gene>
    <name evidence="2" type="ORF">GCM10007362_02760</name>
</gene>
<accession>A0ABQ1ZJ28</accession>
<sequence>MKVELRLLTVGDADVIQSAFEEQGWNKPAELYMRYADEQQRGTRVTLIAEADGKFAGYGSIVWASDYAAFREAGVPEIKDLNVLVKYRRQGIASRLMDEAEIIIAERSIVAGIGVGLFSDYGNAQILYVKRGYVPDGRGIYVEPGHVKYGDTVTMDDDLVLYLTKRLNG</sequence>
<proteinExistence type="predicted"/>
<dbReference type="SUPFAM" id="SSF55729">
    <property type="entry name" value="Acyl-CoA N-acyltransferases (Nat)"/>
    <property type="match status" value="1"/>
</dbReference>
<organism evidence="2 3">
    <name type="scientific">Saccharibacillus endophyticus</name>
    <dbReference type="NCBI Taxonomy" id="2060666"/>
    <lineage>
        <taxon>Bacteria</taxon>
        <taxon>Bacillati</taxon>
        <taxon>Bacillota</taxon>
        <taxon>Bacilli</taxon>
        <taxon>Bacillales</taxon>
        <taxon>Paenibacillaceae</taxon>
        <taxon>Saccharibacillus</taxon>
    </lineage>
</organism>
<evidence type="ECO:0000313" key="3">
    <source>
        <dbReference type="Proteomes" id="UP000605427"/>
    </source>
</evidence>
<dbReference type="Gene3D" id="3.40.630.30">
    <property type="match status" value="1"/>
</dbReference>
<feature type="domain" description="N-acetyltransferase" evidence="1">
    <location>
        <begin position="3"/>
        <end position="154"/>
    </location>
</feature>